<dbReference type="Proteomes" id="UP000337909">
    <property type="component" value="Unassembled WGS sequence"/>
</dbReference>
<name>A0A5E7EFB4_PSEFL</name>
<proteinExistence type="predicted"/>
<dbReference type="EMBL" id="CABVHQ010000058">
    <property type="protein sequence ID" value="VVO25741.1"/>
    <property type="molecule type" value="Genomic_DNA"/>
</dbReference>
<dbReference type="OrthoDB" id="6938508at2"/>
<protein>
    <submittedName>
        <fullName evidence="2">Uncharacterized protein</fullName>
    </submittedName>
</protein>
<organism evidence="2 3">
    <name type="scientific">Pseudomonas fluorescens</name>
    <dbReference type="NCBI Taxonomy" id="294"/>
    <lineage>
        <taxon>Bacteria</taxon>
        <taxon>Pseudomonadati</taxon>
        <taxon>Pseudomonadota</taxon>
        <taxon>Gammaproteobacteria</taxon>
        <taxon>Pseudomonadales</taxon>
        <taxon>Pseudomonadaceae</taxon>
        <taxon>Pseudomonas</taxon>
    </lineage>
</organism>
<evidence type="ECO:0000256" key="1">
    <source>
        <dbReference type="SAM" id="MobiDB-lite"/>
    </source>
</evidence>
<sequence>MSCPVCGNNGAREDLSFGGGMRFYCEPCGGFFRISSTLINLAEGKTFDSERARQRLKEQHEAHGPNSLQDPEPTLGPDDADLLIDPD</sequence>
<feature type="compositionally biased region" description="Acidic residues" evidence="1">
    <location>
        <begin position="78"/>
        <end position="87"/>
    </location>
</feature>
<evidence type="ECO:0000313" key="2">
    <source>
        <dbReference type="EMBL" id="VVO25741.1"/>
    </source>
</evidence>
<evidence type="ECO:0000313" key="3">
    <source>
        <dbReference type="Proteomes" id="UP000337909"/>
    </source>
</evidence>
<feature type="region of interest" description="Disordered" evidence="1">
    <location>
        <begin position="53"/>
        <end position="87"/>
    </location>
</feature>
<accession>A0A5E7EFB4</accession>
<feature type="compositionally biased region" description="Basic and acidic residues" evidence="1">
    <location>
        <begin position="53"/>
        <end position="63"/>
    </location>
</feature>
<dbReference type="RefSeq" id="WP_150644382.1">
    <property type="nucleotide sequence ID" value="NZ_CABVHQ010000058.1"/>
</dbReference>
<dbReference type="AlphaFoldDB" id="A0A5E7EFB4"/>
<gene>
    <name evidence="2" type="ORF">PS691_04541</name>
</gene>
<reference evidence="2 3" key="1">
    <citation type="submission" date="2019-09" db="EMBL/GenBank/DDBJ databases">
        <authorList>
            <person name="Chandra G."/>
            <person name="Truman W A."/>
        </authorList>
    </citation>
    <scope>NUCLEOTIDE SEQUENCE [LARGE SCALE GENOMIC DNA]</scope>
    <source>
        <strain evidence="2">PS691</strain>
    </source>
</reference>